<dbReference type="AlphaFoldDB" id="W9H227"/>
<dbReference type="Pfam" id="PF13730">
    <property type="entry name" value="HTH_36"/>
    <property type="match status" value="1"/>
</dbReference>
<keyword evidence="3" id="KW-1185">Reference proteome</keyword>
<dbReference type="EMBL" id="AVFL01000023">
    <property type="protein sequence ID" value="EWY37813.1"/>
    <property type="molecule type" value="Genomic_DNA"/>
</dbReference>
<reference evidence="2 3" key="1">
    <citation type="submission" date="2013-08" db="EMBL/GenBank/DDBJ databases">
        <title>The genome sequence of Skermanella stibiiresistens.</title>
        <authorList>
            <person name="Zhu W."/>
            <person name="Wang G."/>
        </authorList>
    </citation>
    <scope>NUCLEOTIDE SEQUENCE [LARGE SCALE GENOMIC DNA]</scope>
    <source>
        <strain evidence="2 3">SB22</strain>
    </source>
</reference>
<accession>W9H227</accession>
<name>W9H227_9PROT</name>
<feature type="region of interest" description="Disordered" evidence="1">
    <location>
        <begin position="192"/>
        <end position="276"/>
    </location>
</feature>
<organism evidence="2 3">
    <name type="scientific">Skermanella stibiiresistens SB22</name>
    <dbReference type="NCBI Taxonomy" id="1385369"/>
    <lineage>
        <taxon>Bacteria</taxon>
        <taxon>Pseudomonadati</taxon>
        <taxon>Pseudomonadota</taxon>
        <taxon>Alphaproteobacteria</taxon>
        <taxon>Rhodospirillales</taxon>
        <taxon>Azospirillaceae</taxon>
        <taxon>Skermanella</taxon>
    </lineage>
</organism>
<proteinExistence type="predicted"/>
<feature type="region of interest" description="Disordered" evidence="1">
    <location>
        <begin position="75"/>
        <end position="137"/>
    </location>
</feature>
<protein>
    <recommendedName>
        <fullName evidence="4">Helix-turn-helix domain-containing protein</fullName>
    </recommendedName>
</protein>
<dbReference type="PATRIC" id="fig|1385369.3.peg.5214"/>
<evidence type="ECO:0000313" key="3">
    <source>
        <dbReference type="Proteomes" id="UP000019486"/>
    </source>
</evidence>
<comment type="caution">
    <text evidence="2">The sequence shown here is derived from an EMBL/GenBank/DDBJ whole genome shotgun (WGS) entry which is preliminary data.</text>
</comment>
<dbReference type="RefSeq" id="WP_037458291.1">
    <property type="nucleotide sequence ID" value="NZ_AVFL01000023.1"/>
</dbReference>
<evidence type="ECO:0000313" key="2">
    <source>
        <dbReference type="EMBL" id="EWY37813.1"/>
    </source>
</evidence>
<feature type="compositionally biased region" description="Basic and acidic residues" evidence="1">
    <location>
        <begin position="243"/>
        <end position="255"/>
    </location>
</feature>
<dbReference type="Proteomes" id="UP000019486">
    <property type="component" value="Unassembled WGS sequence"/>
</dbReference>
<sequence>MRRPGLSVAAKAVYAALATYADRIGWIWVRQETIASDLERSRAWVHAAIAELEAQGLLLHDRQYIEGRQRASRYQLRDGMARQASDSRSEAPRDQVSGDADAAVEPADTSHHDEIKQSPSTREGAASAPASNQVPEDWVPTSADVVWAKARHPDLNVLAFTESFVLSCRAKGYRYADPSAAWRRWLLEPKAALPSNPSRKPKTQENSHGNRGHEAEPAPNSTPSPGAVRQRRDAGQKPVGRGPDPELSTHNRERAAACLDRLLGRRAGHPPAGHAG</sequence>
<feature type="compositionally biased region" description="Basic and acidic residues" evidence="1">
    <location>
        <begin position="75"/>
        <end position="93"/>
    </location>
</feature>
<dbReference type="STRING" id="1385369.N825_09535"/>
<evidence type="ECO:0000256" key="1">
    <source>
        <dbReference type="SAM" id="MobiDB-lite"/>
    </source>
</evidence>
<gene>
    <name evidence="2" type="ORF">N825_09535</name>
</gene>
<evidence type="ECO:0008006" key="4">
    <source>
        <dbReference type="Google" id="ProtNLM"/>
    </source>
</evidence>